<keyword evidence="2" id="KW-1185">Reference proteome</keyword>
<dbReference type="Proteomes" id="UP000320762">
    <property type="component" value="Unassembled WGS sequence"/>
</dbReference>
<dbReference type="EMBL" id="VDMD01000043">
    <property type="protein sequence ID" value="TRM57740.1"/>
    <property type="molecule type" value="Genomic_DNA"/>
</dbReference>
<proteinExistence type="predicted"/>
<sequence length="108" mass="11792">MCVRWATDSCMRAGTRRWPACAGGAPLRRKAAGHPCPYHPRHRTPRSCRASGCIAREPAQRVSGTAQASPAYRYAVVRCDDRGRGRHAPSGGSWAHIAHLPCENCRVS</sequence>
<evidence type="ECO:0000313" key="2">
    <source>
        <dbReference type="Proteomes" id="UP000320762"/>
    </source>
</evidence>
<reference evidence="1 2" key="1">
    <citation type="journal article" date="2019" name="New Phytol.">
        <title>Comparative genomics reveals unique wood-decay strategies and fruiting body development in the Schizophyllaceae.</title>
        <authorList>
            <person name="Almasi E."/>
            <person name="Sahu N."/>
            <person name="Krizsan K."/>
            <person name="Balint B."/>
            <person name="Kovacs G.M."/>
            <person name="Kiss B."/>
            <person name="Cseklye J."/>
            <person name="Drula E."/>
            <person name="Henrissat B."/>
            <person name="Nagy I."/>
            <person name="Chovatia M."/>
            <person name="Adam C."/>
            <person name="LaButti K."/>
            <person name="Lipzen A."/>
            <person name="Riley R."/>
            <person name="Grigoriev I.V."/>
            <person name="Nagy L.G."/>
        </authorList>
    </citation>
    <scope>NUCLEOTIDE SEQUENCE [LARGE SCALE GENOMIC DNA]</scope>
    <source>
        <strain evidence="1 2">NL-1724</strain>
    </source>
</reference>
<name>A0A550BYV9_9AGAR</name>
<dbReference type="AlphaFoldDB" id="A0A550BYV9"/>
<gene>
    <name evidence="1" type="ORF">BD626DRAFT_513908</name>
</gene>
<organism evidence="1 2">
    <name type="scientific">Schizophyllum amplum</name>
    <dbReference type="NCBI Taxonomy" id="97359"/>
    <lineage>
        <taxon>Eukaryota</taxon>
        <taxon>Fungi</taxon>
        <taxon>Dikarya</taxon>
        <taxon>Basidiomycota</taxon>
        <taxon>Agaricomycotina</taxon>
        <taxon>Agaricomycetes</taxon>
        <taxon>Agaricomycetidae</taxon>
        <taxon>Agaricales</taxon>
        <taxon>Schizophyllaceae</taxon>
        <taxon>Schizophyllum</taxon>
    </lineage>
</organism>
<evidence type="ECO:0000313" key="1">
    <source>
        <dbReference type="EMBL" id="TRM57740.1"/>
    </source>
</evidence>
<protein>
    <submittedName>
        <fullName evidence="1">Uncharacterized protein</fullName>
    </submittedName>
</protein>
<accession>A0A550BYV9</accession>
<comment type="caution">
    <text evidence="1">The sequence shown here is derived from an EMBL/GenBank/DDBJ whole genome shotgun (WGS) entry which is preliminary data.</text>
</comment>